<dbReference type="GO" id="GO:1990189">
    <property type="term" value="F:protein N-terminal-serine acetyltransferase activity"/>
    <property type="evidence" value="ECO:0007669"/>
    <property type="project" value="TreeGrafter"/>
</dbReference>
<dbReference type="GO" id="GO:0008999">
    <property type="term" value="F:protein-N-terminal-alanine acetyltransferase activity"/>
    <property type="evidence" value="ECO:0007669"/>
    <property type="project" value="TreeGrafter"/>
</dbReference>
<dbReference type="Proteomes" id="UP000298390">
    <property type="component" value="Unassembled WGS sequence"/>
</dbReference>
<dbReference type="Gene3D" id="3.40.630.30">
    <property type="match status" value="1"/>
</dbReference>
<comment type="caution">
    <text evidence="2">The sequence shown here is derived from an EMBL/GenBank/DDBJ whole genome shotgun (WGS) entry which is preliminary data.</text>
</comment>
<evidence type="ECO:0000313" key="2">
    <source>
        <dbReference type="EMBL" id="TFY61618.1"/>
    </source>
</evidence>
<feature type="domain" description="N-acetyltransferase" evidence="1">
    <location>
        <begin position="74"/>
        <end position="221"/>
    </location>
</feature>
<organism evidence="2 3">
    <name type="scientific">Rhodofomes roseus</name>
    <dbReference type="NCBI Taxonomy" id="34475"/>
    <lineage>
        <taxon>Eukaryota</taxon>
        <taxon>Fungi</taxon>
        <taxon>Dikarya</taxon>
        <taxon>Basidiomycota</taxon>
        <taxon>Agaricomycotina</taxon>
        <taxon>Agaricomycetes</taxon>
        <taxon>Polyporales</taxon>
        <taxon>Rhodofomes</taxon>
    </lineage>
</organism>
<reference evidence="2 3" key="1">
    <citation type="submission" date="2019-01" db="EMBL/GenBank/DDBJ databases">
        <title>Genome sequencing of the rare red list fungi Fomitopsis rosea.</title>
        <authorList>
            <person name="Buettner E."/>
            <person name="Kellner H."/>
        </authorList>
    </citation>
    <scope>NUCLEOTIDE SEQUENCE [LARGE SCALE GENOMIC DNA]</scope>
    <source>
        <strain evidence="2 3">DSM 105464</strain>
    </source>
</reference>
<name>A0A4Y9YIG7_9APHY</name>
<dbReference type="EMBL" id="SEKV01000200">
    <property type="protein sequence ID" value="TFY61618.1"/>
    <property type="molecule type" value="Genomic_DNA"/>
</dbReference>
<dbReference type="Pfam" id="PF13302">
    <property type="entry name" value="Acetyltransf_3"/>
    <property type="match status" value="1"/>
</dbReference>
<evidence type="ECO:0000259" key="1">
    <source>
        <dbReference type="PROSITE" id="PS51186"/>
    </source>
</evidence>
<dbReference type="InterPro" id="IPR051908">
    <property type="entry name" value="Ribosomal_N-acetyltransferase"/>
</dbReference>
<proteinExistence type="predicted"/>
<dbReference type="InterPro" id="IPR000182">
    <property type="entry name" value="GNAT_dom"/>
</dbReference>
<protein>
    <recommendedName>
        <fullName evidence="1">N-acetyltransferase domain-containing protein</fullName>
    </recommendedName>
</protein>
<dbReference type="InterPro" id="IPR016181">
    <property type="entry name" value="Acyl_CoA_acyltransferase"/>
</dbReference>
<accession>A0A4Y9YIG7</accession>
<gene>
    <name evidence="2" type="ORF">EVJ58_g4404</name>
</gene>
<dbReference type="PANTHER" id="PTHR43441:SF5">
    <property type="entry name" value="FAMILY ACETYLTRANSFERASE, PUTATIVE-RELATED"/>
    <property type="match status" value="1"/>
</dbReference>
<dbReference type="AlphaFoldDB" id="A0A4Y9YIG7"/>
<dbReference type="PROSITE" id="PS51186">
    <property type="entry name" value="GNAT"/>
    <property type="match status" value="1"/>
</dbReference>
<dbReference type="SUPFAM" id="SSF55729">
    <property type="entry name" value="Acyl-CoA N-acyltransferases (Nat)"/>
    <property type="match status" value="1"/>
</dbReference>
<sequence>MSKTYVNNYKPPAPTPIADVDAVLSSTEPYDVNFAFPIHLDTLSCPTVRIAPFVPALHLKTYWEHVGPKAPELFRFYTFCPEGYTDLIPFFERFRANPEWCMFAVFDRTRKTGEAAQDGEDGEFAGVMSLYNTSATNLHTEIGFVLIFPKFQGTHVARTSIGLLLRYCLEKPDAPLPGLGFRRIQWCANPQNVKSVGLAKRLGFREEGVLRWMYFLSPDLPDTIKEVATVKKDKDGQVEGYGRFTIYLGHCWDDWEERGRALIEDVLRK</sequence>
<dbReference type="PANTHER" id="PTHR43441">
    <property type="entry name" value="RIBOSOMAL-PROTEIN-SERINE ACETYLTRANSFERASE"/>
    <property type="match status" value="1"/>
</dbReference>
<evidence type="ECO:0000313" key="3">
    <source>
        <dbReference type="Proteomes" id="UP000298390"/>
    </source>
</evidence>